<dbReference type="RefSeq" id="WP_022969032.1">
    <property type="nucleotide sequence ID" value="NZ_ATVD01000002.1"/>
</dbReference>
<keyword evidence="17" id="KW-1185">Reference proteome</keyword>
<dbReference type="PANTHER" id="PTHR42801:SF4">
    <property type="entry name" value="AHPC_TSA FAMILY PROTEIN"/>
    <property type="match status" value="1"/>
</dbReference>
<evidence type="ECO:0000256" key="5">
    <source>
        <dbReference type="ARBA" id="ARBA00022862"/>
    </source>
</evidence>
<evidence type="ECO:0000256" key="10">
    <source>
        <dbReference type="ARBA" id="ARBA00038489"/>
    </source>
</evidence>
<dbReference type="EC" id="1.11.1.24" evidence="3"/>
<evidence type="ECO:0000256" key="9">
    <source>
        <dbReference type="ARBA" id="ARBA00032824"/>
    </source>
</evidence>
<feature type="compositionally biased region" description="Low complexity" evidence="14">
    <location>
        <begin position="209"/>
        <end position="218"/>
    </location>
</feature>
<reference evidence="16 17" key="1">
    <citation type="submission" date="2013-09" db="EMBL/GenBank/DDBJ databases">
        <title>Genome sequencing of Arenimonas oryziterrae.</title>
        <authorList>
            <person name="Chen F."/>
            <person name="Wang G."/>
        </authorList>
    </citation>
    <scope>NUCLEOTIDE SEQUENCE [LARGE SCALE GENOMIC DNA]</scope>
    <source>
        <strain evidence="16 17">YC6267</strain>
    </source>
</reference>
<dbReference type="OrthoDB" id="9812811at2"/>
<dbReference type="STRING" id="1121015.GCA_000420545_01395"/>
<evidence type="ECO:0000256" key="6">
    <source>
        <dbReference type="ARBA" id="ARBA00023002"/>
    </source>
</evidence>
<dbReference type="FunFam" id="3.40.30.10:FF:000007">
    <property type="entry name" value="Thioredoxin-dependent thiol peroxidase"/>
    <property type="match status" value="1"/>
</dbReference>
<dbReference type="PIRSF" id="PIRSF000239">
    <property type="entry name" value="AHPC"/>
    <property type="match status" value="1"/>
</dbReference>
<comment type="catalytic activity">
    <reaction evidence="12">
        <text>a hydroperoxide + [thioredoxin]-dithiol = an alcohol + [thioredoxin]-disulfide + H2O</text>
        <dbReference type="Rhea" id="RHEA:62620"/>
        <dbReference type="Rhea" id="RHEA-COMP:10698"/>
        <dbReference type="Rhea" id="RHEA-COMP:10700"/>
        <dbReference type="ChEBI" id="CHEBI:15377"/>
        <dbReference type="ChEBI" id="CHEBI:29950"/>
        <dbReference type="ChEBI" id="CHEBI:30879"/>
        <dbReference type="ChEBI" id="CHEBI:35924"/>
        <dbReference type="ChEBI" id="CHEBI:50058"/>
        <dbReference type="EC" id="1.11.1.24"/>
    </reaction>
</comment>
<keyword evidence="6" id="KW-0560">Oxidoreductase</keyword>
<accession>A0A091AZJ7</accession>
<dbReference type="PROSITE" id="PS51352">
    <property type="entry name" value="THIOREDOXIN_2"/>
    <property type="match status" value="1"/>
</dbReference>
<feature type="active site" description="Cysteine sulfenic acid (-SOH) intermediate; for peroxidase activity" evidence="13">
    <location>
        <position position="44"/>
    </location>
</feature>
<sequence length="218" mass="23559">MLNVGDLAPAFHLGTDSGKKFSSAGLKGTRYVLYFYPKDDTPGCTKEACGFRDNLPAFDKLGVPVFGVSADDENRHAKFAKKYGLNFPLLSDPDHVLLDAYGVWVEKSLYGRKYFGILRSTFVVGRDGRIEHVWDKVNTNTHADDVMAYLSGQPAVAAKPAAKKAAAPAKKVAAKKTATKKVALKKAAAKKVVAKKAPAKKAARKPAARKTVAPARKR</sequence>
<dbReference type="GO" id="GO:0005737">
    <property type="term" value="C:cytoplasm"/>
    <property type="evidence" value="ECO:0007669"/>
    <property type="project" value="TreeGrafter"/>
</dbReference>
<feature type="region of interest" description="Disordered" evidence="14">
    <location>
        <begin position="195"/>
        <end position="218"/>
    </location>
</feature>
<evidence type="ECO:0000256" key="14">
    <source>
        <dbReference type="SAM" id="MobiDB-lite"/>
    </source>
</evidence>
<protein>
    <recommendedName>
        <fullName evidence="3">thioredoxin-dependent peroxiredoxin</fullName>
        <ecNumber evidence="3">1.11.1.24</ecNumber>
    </recommendedName>
    <alternativeName>
        <fullName evidence="9">Thioredoxin peroxidase</fullName>
    </alternativeName>
    <alternativeName>
        <fullName evidence="11">Thioredoxin-dependent peroxiredoxin Bcp</fullName>
    </alternativeName>
</protein>
<dbReference type="NCBIfam" id="NF006960">
    <property type="entry name" value="PRK09437.1"/>
    <property type="match status" value="1"/>
</dbReference>
<keyword evidence="7" id="KW-1015">Disulfide bond</keyword>
<evidence type="ECO:0000259" key="15">
    <source>
        <dbReference type="PROSITE" id="PS51352"/>
    </source>
</evidence>
<dbReference type="GO" id="GO:0045454">
    <property type="term" value="P:cell redox homeostasis"/>
    <property type="evidence" value="ECO:0007669"/>
    <property type="project" value="TreeGrafter"/>
</dbReference>
<name>A0A091AZJ7_9GAMM</name>
<proteinExistence type="inferred from homology"/>
<dbReference type="EMBL" id="AVCI01000001">
    <property type="protein sequence ID" value="KFN44861.1"/>
    <property type="molecule type" value="Genomic_DNA"/>
</dbReference>
<dbReference type="InterPro" id="IPR024706">
    <property type="entry name" value="Peroxiredoxin_AhpC-typ"/>
</dbReference>
<evidence type="ECO:0000256" key="12">
    <source>
        <dbReference type="ARBA" id="ARBA00049091"/>
    </source>
</evidence>
<comment type="caution">
    <text evidence="16">The sequence shown here is derived from an EMBL/GenBank/DDBJ whole genome shotgun (WGS) entry which is preliminary data.</text>
</comment>
<evidence type="ECO:0000256" key="7">
    <source>
        <dbReference type="ARBA" id="ARBA00023157"/>
    </source>
</evidence>
<keyword evidence="4" id="KW-0575">Peroxidase</keyword>
<comment type="function">
    <text evidence="1">Thiol-specific peroxidase that catalyzes the reduction of hydrogen peroxide and organic hydroperoxides to water and alcohols, respectively. Plays a role in cell protection against oxidative stress by detoxifying peroxides and as sensor of hydrogen peroxide-mediated signaling events.</text>
</comment>
<organism evidence="16 17">
    <name type="scientific">Arenimonas oryziterrae DSM 21050 = YC6267</name>
    <dbReference type="NCBI Taxonomy" id="1121015"/>
    <lineage>
        <taxon>Bacteria</taxon>
        <taxon>Pseudomonadati</taxon>
        <taxon>Pseudomonadota</taxon>
        <taxon>Gammaproteobacteria</taxon>
        <taxon>Lysobacterales</taxon>
        <taxon>Lysobacteraceae</taxon>
        <taxon>Arenimonas</taxon>
    </lineage>
</organism>
<feature type="domain" description="Thioredoxin" evidence="15">
    <location>
        <begin position="2"/>
        <end position="155"/>
    </location>
</feature>
<dbReference type="Gene3D" id="3.40.30.10">
    <property type="entry name" value="Glutaredoxin"/>
    <property type="match status" value="1"/>
</dbReference>
<dbReference type="InterPro" id="IPR000866">
    <property type="entry name" value="AhpC/TSA"/>
</dbReference>
<gene>
    <name evidence="16" type="ORF">N789_02260</name>
</gene>
<dbReference type="Proteomes" id="UP000029385">
    <property type="component" value="Unassembled WGS sequence"/>
</dbReference>
<comment type="similarity">
    <text evidence="10">Belongs to the peroxiredoxin family. BCP/PrxQ subfamily.</text>
</comment>
<evidence type="ECO:0000313" key="17">
    <source>
        <dbReference type="Proteomes" id="UP000029385"/>
    </source>
</evidence>
<dbReference type="GO" id="GO:0008379">
    <property type="term" value="F:thioredoxin peroxidase activity"/>
    <property type="evidence" value="ECO:0007669"/>
    <property type="project" value="TreeGrafter"/>
</dbReference>
<evidence type="ECO:0000256" key="1">
    <source>
        <dbReference type="ARBA" id="ARBA00003330"/>
    </source>
</evidence>
<evidence type="ECO:0000313" key="16">
    <source>
        <dbReference type="EMBL" id="KFN44861.1"/>
    </source>
</evidence>
<comment type="subunit">
    <text evidence="2">Monomer.</text>
</comment>
<dbReference type="InterPro" id="IPR013766">
    <property type="entry name" value="Thioredoxin_domain"/>
</dbReference>
<dbReference type="CDD" id="cd03017">
    <property type="entry name" value="PRX_BCP"/>
    <property type="match status" value="1"/>
</dbReference>
<dbReference type="InterPro" id="IPR050924">
    <property type="entry name" value="Peroxiredoxin_BCP/PrxQ"/>
</dbReference>
<evidence type="ECO:0000256" key="3">
    <source>
        <dbReference type="ARBA" id="ARBA00013017"/>
    </source>
</evidence>
<dbReference type="eggNOG" id="COG1225">
    <property type="taxonomic scope" value="Bacteria"/>
</dbReference>
<feature type="compositionally biased region" description="Basic residues" evidence="14">
    <location>
        <begin position="195"/>
        <end position="208"/>
    </location>
</feature>
<dbReference type="GO" id="GO:0034599">
    <property type="term" value="P:cellular response to oxidative stress"/>
    <property type="evidence" value="ECO:0007669"/>
    <property type="project" value="TreeGrafter"/>
</dbReference>
<dbReference type="SUPFAM" id="SSF52833">
    <property type="entry name" value="Thioredoxin-like"/>
    <property type="match status" value="1"/>
</dbReference>
<evidence type="ECO:0000256" key="4">
    <source>
        <dbReference type="ARBA" id="ARBA00022559"/>
    </source>
</evidence>
<evidence type="ECO:0000256" key="8">
    <source>
        <dbReference type="ARBA" id="ARBA00023284"/>
    </source>
</evidence>
<dbReference type="Pfam" id="PF00578">
    <property type="entry name" value="AhpC-TSA"/>
    <property type="match status" value="1"/>
</dbReference>
<keyword evidence="8" id="KW-0676">Redox-active center</keyword>
<dbReference type="AlphaFoldDB" id="A0A091AZJ7"/>
<evidence type="ECO:0000256" key="13">
    <source>
        <dbReference type="PIRSR" id="PIRSR000239-1"/>
    </source>
</evidence>
<dbReference type="PANTHER" id="PTHR42801">
    <property type="entry name" value="THIOREDOXIN-DEPENDENT PEROXIDE REDUCTASE"/>
    <property type="match status" value="1"/>
</dbReference>
<keyword evidence="5" id="KW-0049">Antioxidant</keyword>
<dbReference type="InterPro" id="IPR036249">
    <property type="entry name" value="Thioredoxin-like_sf"/>
</dbReference>
<evidence type="ECO:0000256" key="2">
    <source>
        <dbReference type="ARBA" id="ARBA00011245"/>
    </source>
</evidence>
<evidence type="ECO:0000256" key="11">
    <source>
        <dbReference type="ARBA" id="ARBA00042639"/>
    </source>
</evidence>
<dbReference type="PATRIC" id="fig|1121015.4.peg.446"/>